<keyword evidence="3" id="KW-1185">Reference proteome</keyword>
<proteinExistence type="predicted"/>
<protein>
    <recommendedName>
        <fullName evidence="4">Peptidase M12B propeptide domain-containing protein</fullName>
    </recommendedName>
</protein>
<keyword evidence="1" id="KW-0732">Signal</keyword>
<organism evidence="2 3">
    <name type="scientific">Daphnia pulex</name>
    <name type="common">Water flea</name>
    <dbReference type="NCBI Taxonomy" id="6669"/>
    <lineage>
        <taxon>Eukaryota</taxon>
        <taxon>Metazoa</taxon>
        <taxon>Ecdysozoa</taxon>
        <taxon>Arthropoda</taxon>
        <taxon>Crustacea</taxon>
        <taxon>Branchiopoda</taxon>
        <taxon>Diplostraca</taxon>
        <taxon>Cladocera</taxon>
        <taxon>Anomopoda</taxon>
        <taxon>Daphniidae</taxon>
        <taxon>Daphnia</taxon>
    </lineage>
</organism>
<dbReference type="Proteomes" id="UP000000305">
    <property type="component" value="Unassembled WGS sequence"/>
</dbReference>
<sequence length="295" mass="33102">MHLLSSIMFVVGAVVLFTLNGTESFALGRNFTAFLDDDYHDANSNETSTDDYHLDSLELTDNQTSLEDVHPHDSLEFNSRLVKRDLEFALLDQSTSNGSLVLLLTDDGLSLEDVAFVQQEDQANPTIRVDHLHQDDLHHLRIDSLEVVDDFDKRHVPAGGDAGLLIVQGADGSEHAFLTDGHHFDDYSLEVVSNHDEQVSLLSALDQQPLTGVFTHPLSDDLYLVKEYLGDYYLWEMEDELARAYLSQSVNLNDPIVFHFTDDRRPKKLSAAHFAQFTPVQSVLNDRIHATSPAL</sequence>
<evidence type="ECO:0000313" key="2">
    <source>
        <dbReference type="EMBL" id="EFX82901.1"/>
    </source>
</evidence>
<dbReference type="InParanoid" id="E9GC93"/>
<evidence type="ECO:0008006" key="4">
    <source>
        <dbReference type="Google" id="ProtNLM"/>
    </source>
</evidence>
<dbReference type="HOGENOM" id="CLU_944167_0_0_1"/>
<evidence type="ECO:0000313" key="3">
    <source>
        <dbReference type="Proteomes" id="UP000000305"/>
    </source>
</evidence>
<dbReference type="KEGG" id="dpx:DAPPUDRAFT_101079"/>
<reference evidence="2 3" key="1">
    <citation type="journal article" date="2011" name="Science">
        <title>The ecoresponsive genome of Daphnia pulex.</title>
        <authorList>
            <person name="Colbourne J.K."/>
            <person name="Pfrender M.E."/>
            <person name="Gilbert D."/>
            <person name="Thomas W.K."/>
            <person name="Tucker A."/>
            <person name="Oakley T.H."/>
            <person name="Tokishita S."/>
            <person name="Aerts A."/>
            <person name="Arnold G.J."/>
            <person name="Basu M.K."/>
            <person name="Bauer D.J."/>
            <person name="Caceres C.E."/>
            <person name="Carmel L."/>
            <person name="Casola C."/>
            <person name="Choi J.H."/>
            <person name="Detter J.C."/>
            <person name="Dong Q."/>
            <person name="Dusheyko S."/>
            <person name="Eads B.D."/>
            <person name="Frohlich T."/>
            <person name="Geiler-Samerotte K.A."/>
            <person name="Gerlach D."/>
            <person name="Hatcher P."/>
            <person name="Jogdeo S."/>
            <person name="Krijgsveld J."/>
            <person name="Kriventseva E.V."/>
            <person name="Kultz D."/>
            <person name="Laforsch C."/>
            <person name="Lindquist E."/>
            <person name="Lopez J."/>
            <person name="Manak J.R."/>
            <person name="Muller J."/>
            <person name="Pangilinan J."/>
            <person name="Patwardhan R.P."/>
            <person name="Pitluck S."/>
            <person name="Pritham E.J."/>
            <person name="Rechtsteiner A."/>
            <person name="Rho M."/>
            <person name="Rogozin I.B."/>
            <person name="Sakarya O."/>
            <person name="Salamov A."/>
            <person name="Schaack S."/>
            <person name="Shapiro H."/>
            <person name="Shiga Y."/>
            <person name="Skalitzky C."/>
            <person name="Smith Z."/>
            <person name="Souvorov A."/>
            <person name="Sung W."/>
            <person name="Tang Z."/>
            <person name="Tsuchiya D."/>
            <person name="Tu H."/>
            <person name="Vos H."/>
            <person name="Wang M."/>
            <person name="Wolf Y.I."/>
            <person name="Yamagata H."/>
            <person name="Yamada T."/>
            <person name="Ye Y."/>
            <person name="Shaw J.R."/>
            <person name="Andrews J."/>
            <person name="Crease T.J."/>
            <person name="Tang H."/>
            <person name="Lucas S.M."/>
            <person name="Robertson H.M."/>
            <person name="Bork P."/>
            <person name="Koonin E.V."/>
            <person name="Zdobnov E.M."/>
            <person name="Grigoriev I.V."/>
            <person name="Lynch M."/>
            <person name="Boore J.L."/>
        </authorList>
    </citation>
    <scope>NUCLEOTIDE SEQUENCE [LARGE SCALE GENOMIC DNA]</scope>
</reference>
<dbReference type="PhylomeDB" id="E9GC93"/>
<evidence type="ECO:0000256" key="1">
    <source>
        <dbReference type="SAM" id="SignalP"/>
    </source>
</evidence>
<dbReference type="EMBL" id="GL732539">
    <property type="protein sequence ID" value="EFX82901.1"/>
    <property type="molecule type" value="Genomic_DNA"/>
</dbReference>
<dbReference type="OrthoDB" id="6342839at2759"/>
<feature type="chain" id="PRO_5003236862" description="Peptidase M12B propeptide domain-containing protein" evidence="1">
    <location>
        <begin position="25"/>
        <end position="295"/>
    </location>
</feature>
<feature type="signal peptide" evidence="1">
    <location>
        <begin position="1"/>
        <end position="24"/>
    </location>
</feature>
<accession>E9GC93</accession>
<name>E9GC93_DAPPU</name>
<gene>
    <name evidence="2" type="ORF">DAPPUDRAFT_101079</name>
</gene>
<dbReference type="AlphaFoldDB" id="E9GC93"/>